<organism evidence="3 4">
    <name type="scientific">Ceratopteris richardii</name>
    <name type="common">Triangle waterfern</name>
    <dbReference type="NCBI Taxonomy" id="49495"/>
    <lineage>
        <taxon>Eukaryota</taxon>
        <taxon>Viridiplantae</taxon>
        <taxon>Streptophyta</taxon>
        <taxon>Embryophyta</taxon>
        <taxon>Tracheophyta</taxon>
        <taxon>Polypodiopsida</taxon>
        <taxon>Polypodiidae</taxon>
        <taxon>Polypodiales</taxon>
        <taxon>Pteridineae</taxon>
        <taxon>Pteridaceae</taxon>
        <taxon>Parkerioideae</taxon>
        <taxon>Ceratopteris</taxon>
    </lineage>
</organism>
<dbReference type="PANTHER" id="PTHR35688:SF2">
    <property type="entry name" value="NAD(P)-LINKED OXIDOREDUCTASE SUPERFAMILY PROTEIN"/>
    <property type="match status" value="1"/>
</dbReference>
<sequence length="196" mass="21831">MANSQWTASSAVIPRASVNRFVRTAGTQQRNAPAWGQLPSFQRPFSTLPQDPLTLRFSSLIRGRPSAVSPSSLQSSGDKEEIFFDGGPHIGDLLTNIVFGLTLLWLPLTLASVFRALFLRYRFTNVRVTVMSGLTGSDRKDFSYKVIKDVKYVPRFIGEWGDIVITLTDGTQVELKSVPRFREIAQYCLDRAGKAS</sequence>
<dbReference type="EMBL" id="CM035435">
    <property type="protein sequence ID" value="KAH7290823.1"/>
    <property type="molecule type" value="Genomic_DNA"/>
</dbReference>
<dbReference type="InterPro" id="IPR005182">
    <property type="entry name" value="YdbS-like_PH"/>
</dbReference>
<keyword evidence="1" id="KW-1133">Transmembrane helix</keyword>
<dbReference type="OrthoDB" id="3001at2759"/>
<dbReference type="OMA" id="GFTGQDR"/>
<dbReference type="AlphaFoldDB" id="A0A8T2R5J3"/>
<dbReference type="Proteomes" id="UP000825935">
    <property type="component" value="Chromosome 30"/>
</dbReference>
<reference evidence="3" key="1">
    <citation type="submission" date="2021-08" db="EMBL/GenBank/DDBJ databases">
        <title>WGS assembly of Ceratopteris richardii.</title>
        <authorList>
            <person name="Marchant D.B."/>
            <person name="Chen G."/>
            <person name="Jenkins J."/>
            <person name="Shu S."/>
            <person name="Leebens-Mack J."/>
            <person name="Grimwood J."/>
            <person name="Schmutz J."/>
            <person name="Soltis P."/>
            <person name="Soltis D."/>
            <person name="Chen Z.-H."/>
        </authorList>
    </citation>
    <scope>NUCLEOTIDE SEQUENCE</scope>
    <source>
        <strain evidence="3">Whitten #5841</strain>
        <tissue evidence="3">Leaf</tissue>
    </source>
</reference>
<dbReference type="PANTHER" id="PTHR35688">
    <property type="entry name" value="NAD(P)-LINKED OXIDOREDUCTASE SUPERFAMILY PROTEIN"/>
    <property type="match status" value="1"/>
</dbReference>
<evidence type="ECO:0000313" key="4">
    <source>
        <dbReference type="Proteomes" id="UP000825935"/>
    </source>
</evidence>
<dbReference type="Pfam" id="PF03703">
    <property type="entry name" value="bPH_2"/>
    <property type="match status" value="1"/>
</dbReference>
<evidence type="ECO:0000256" key="1">
    <source>
        <dbReference type="SAM" id="Phobius"/>
    </source>
</evidence>
<evidence type="ECO:0000259" key="2">
    <source>
        <dbReference type="Pfam" id="PF03703"/>
    </source>
</evidence>
<proteinExistence type="predicted"/>
<keyword evidence="1" id="KW-0812">Transmembrane</keyword>
<keyword evidence="1" id="KW-0472">Membrane</keyword>
<gene>
    <name evidence="3" type="ORF">KP509_30G065900</name>
</gene>
<keyword evidence="4" id="KW-1185">Reference proteome</keyword>
<feature type="domain" description="YdbS-like PH" evidence="2">
    <location>
        <begin position="119"/>
        <end position="187"/>
    </location>
</feature>
<evidence type="ECO:0000313" key="3">
    <source>
        <dbReference type="EMBL" id="KAH7290823.1"/>
    </source>
</evidence>
<feature type="transmembrane region" description="Helical" evidence="1">
    <location>
        <begin position="97"/>
        <end position="118"/>
    </location>
</feature>
<name>A0A8T2R5J3_CERRI</name>
<comment type="caution">
    <text evidence="3">The sequence shown here is derived from an EMBL/GenBank/DDBJ whole genome shotgun (WGS) entry which is preliminary data.</text>
</comment>
<protein>
    <recommendedName>
        <fullName evidence="2">YdbS-like PH domain-containing protein</fullName>
    </recommendedName>
</protein>
<accession>A0A8T2R5J3</accession>